<dbReference type="AlphaFoldDB" id="A0ABD5T7V1"/>
<dbReference type="GeneID" id="81208449"/>
<protein>
    <submittedName>
        <fullName evidence="1">Uncharacterized protein</fullName>
    </submittedName>
</protein>
<evidence type="ECO:0000313" key="1">
    <source>
        <dbReference type="EMBL" id="MFC6785418.1"/>
    </source>
</evidence>
<evidence type="ECO:0000313" key="2">
    <source>
        <dbReference type="Proteomes" id="UP001596443"/>
    </source>
</evidence>
<proteinExistence type="predicted"/>
<accession>A0ABD5T7V1</accession>
<dbReference type="EMBL" id="JBHSWX010000012">
    <property type="protein sequence ID" value="MFC6785418.1"/>
    <property type="molecule type" value="Genomic_DNA"/>
</dbReference>
<organism evidence="1 2">
    <name type="scientific">Halobaculum halobium</name>
    <dbReference type="NCBI Taxonomy" id="3032281"/>
    <lineage>
        <taxon>Archaea</taxon>
        <taxon>Methanobacteriati</taxon>
        <taxon>Methanobacteriota</taxon>
        <taxon>Stenosarchaea group</taxon>
        <taxon>Halobacteria</taxon>
        <taxon>Halobacteriales</taxon>
        <taxon>Haloferacaceae</taxon>
        <taxon>Halobaculum</taxon>
    </lineage>
</organism>
<name>A0ABD5T7V1_9EURY</name>
<sequence>MSSDLPSLGSTIENTDETATAAVDGLGDALAQLDGVRAGEVDESVLPEFEREDTSDEIVSTRPALQALNEQQLDALREFRDEGVEHRPALLRWLLRLQYRTLGRLPDYWYFHIATDPTALACVLTGPTRGVYNRRGETNVTPKEAWGTRRRLVARYLRPACREAFRFLRPKATEYLDDEYDPEKMAALAMRPALDEHYQRQEEALAEFHEGFESADVLDAWLQRLDAATFGTMKAVHPEFDYELTTTRLQPELSTSSEQMYVEARERIIARFLLPACNVAVRELAERAGESDDQETTASSGVEL</sequence>
<reference evidence="1 2" key="1">
    <citation type="journal article" date="2019" name="Int. J. Syst. Evol. Microbiol.">
        <title>The Global Catalogue of Microorganisms (GCM) 10K type strain sequencing project: providing services to taxonomists for standard genome sequencing and annotation.</title>
        <authorList>
            <consortium name="The Broad Institute Genomics Platform"/>
            <consortium name="The Broad Institute Genome Sequencing Center for Infectious Disease"/>
            <person name="Wu L."/>
            <person name="Ma J."/>
        </authorList>
    </citation>
    <scope>NUCLEOTIDE SEQUENCE [LARGE SCALE GENOMIC DNA]</scope>
    <source>
        <strain evidence="1 2">SYNS20</strain>
    </source>
</reference>
<gene>
    <name evidence="1" type="ORF">ACFQFD_05345</name>
</gene>
<keyword evidence="2" id="KW-1185">Reference proteome</keyword>
<comment type="caution">
    <text evidence="1">The sequence shown here is derived from an EMBL/GenBank/DDBJ whole genome shotgun (WGS) entry which is preliminary data.</text>
</comment>
<dbReference type="RefSeq" id="WP_284062275.1">
    <property type="nucleotide sequence ID" value="NZ_CP126158.1"/>
</dbReference>
<dbReference type="Proteomes" id="UP001596443">
    <property type="component" value="Unassembled WGS sequence"/>
</dbReference>